<feature type="compositionally biased region" description="Low complexity" evidence="1">
    <location>
        <begin position="27"/>
        <end position="37"/>
    </location>
</feature>
<dbReference type="AlphaFoldDB" id="A0A0N1EBG4"/>
<proteinExistence type="predicted"/>
<organism evidence="3 4">
    <name type="scientific">Helicobacter pullorum</name>
    <dbReference type="NCBI Taxonomy" id="35818"/>
    <lineage>
        <taxon>Bacteria</taxon>
        <taxon>Pseudomonadati</taxon>
        <taxon>Campylobacterota</taxon>
        <taxon>Epsilonproteobacteria</taxon>
        <taxon>Campylobacterales</taxon>
        <taxon>Helicobacteraceae</taxon>
        <taxon>Helicobacter</taxon>
    </lineage>
</organism>
<dbReference type="PATRIC" id="fig|35818.11.peg.1766"/>
<evidence type="ECO:0000256" key="1">
    <source>
        <dbReference type="SAM" id="MobiDB-lite"/>
    </source>
</evidence>
<evidence type="ECO:0000313" key="4">
    <source>
        <dbReference type="Proteomes" id="UP000037997"/>
    </source>
</evidence>
<name>A0A0N1EBG4_9HELI</name>
<protein>
    <recommendedName>
        <fullName evidence="2">AMIN domain-containing protein</fullName>
    </recommendedName>
</protein>
<dbReference type="RefSeq" id="WP_040499984.1">
    <property type="nucleotide sequence ID" value="NZ_CABKNZ010000041.1"/>
</dbReference>
<sequence>MKILLPLLIPFFILYAQDSQTLPKIPDITIDTSTTPKEIPTPNENNDTKEIRNPFESVVTPKQSGQISNPPQLSLFTQTTLNLPSTARKIKKITLAYQNLDGSISTIEQELNGDIDWHFPLILSQEIKPEMQSQKLQDFNLGKIFDFHIDKQKITLKTPLNMIRDFTLASPTRLILDFKSNSKKVLQDFIQTNLPIISKVDLQTHLDFYRITFTLDGQYKYSIKNLKEKGLEIELF</sequence>
<feature type="domain" description="AMIN" evidence="2">
    <location>
        <begin position="152"/>
        <end position="234"/>
    </location>
</feature>
<accession>A0A0N1EBG4</accession>
<dbReference type="EMBL" id="JNOC01000044">
    <property type="protein sequence ID" value="KPH55384.1"/>
    <property type="molecule type" value="Genomic_DNA"/>
</dbReference>
<evidence type="ECO:0000259" key="2">
    <source>
        <dbReference type="Pfam" id="PF11741"/>
    </source>
</evidence>
<dbReference type="Pfam" id="PF11741">
    <property type="entry name" value="AMIN"/>
    <property type="match status" value="1"/>
</dbReference>
<gene>
    <name evidence="3" type="ORF">HPU229334_08935</name>
</gene>
<dbReference type="Proteomes" id="UP000037997">
    <property type="component" value="Unassembled WGS sequence"/>
</dbReference>
<dbReference type="InterPro" id="IPR021731">
    <property type="entry name" value="AMIN_dom"/>
</dbReference>
<dbReference type="STRING" id="35818.HPU229336_03405"/>
<reference evidence="3 4" key="1">
    <citation type="submission" date="2014-06" db="EMBL/GenBank/DDBJ databases">
        <title>Helicobacter pullorum isolates in fresh chicken meat - phenotypic and genotypic features.</title>
        <authorList>
            <person name="Borges V."/>
            <person name="Santos A."/>
            <person name="Correia C.B."/>
            <person name="Saraiva M."/>
            <person name="Menard A."/>
            <person name="Vieira L."/>
            <person name="Sampaio D.A."/>
            <person name="Gomes J.P."/>
            <person name="Oleastro M."/>
        </authorList>
    </citation>
    <scope>NUCLEOTIDE SEQUENCE [LARGE SCALE GENOMIC DNA]</scope>
    <source>
        <strain evidence="3 4">229334/12</strain>
    </source>
</reference>
<feature type="region of interest" description="Disordered" evidence="1">
    <location>
        <begin position="27"/>
        <end position="49"/>
    </location>
</feature>
<evidence type="ECO:0000313" key="3">
    <source>
        <dbReference type="EMBL" id="KPH55384.1"/>
    </source>
</evidence>
<comment type="caution">
    <text evidence="3">The sequence shown here is derived from an EMBL/GenBank/DDBJ whole genome shotgun (WGS) entry which is preliminary data.</text>
</comment>